<evidence type="ECO:0000313" key="3">
    <source>
        <dbReference type="EMBL" id="BDG74233.1"/>
    </source>
</evidence>
<evidence type="ECO:0000256" key="1">
    <source>
        <dbReference type="SAM" id="MobiDB-lite"/>
    </source>
</evidence>
<feature type="region of interest" description="Disordered" evidence="1">
    <location>
        <begin position="1"/>
        <end position="73"/>
    </location>
</feature>
<evidence type="ECO:0008006" key="5">
    <source>
        <dbReference type="Google" id="ProtNLM"/>
    </source>
</evidence>
<keyword evidence="4" id="KW-1185">Reference proteome</keyword>
<feature type="transmembrane region" description="Helical" evidence="2">
    <location>
        <begin position="450"/>
        <end position="468"/>
    </location>
</feature>
<evidence type="ECO:0000313" key="4">
    <source>
        <dbReference type="Proteomes" id="UP000831327"/>
    </source>
</evidence>
<dbReference type="Proteomes" id="UP000831327">
    <property type="component" value="Chromosome"/>
</dbReference>
<name>A0ABM7Y8G9_9PROT</name>
<feature type="transmembrane region" description="Helical" evidence="2">
    <location>
        <begin position="268"/>
        <end position="287"/>
    </location>
</feature>
<feature type="transmembrane region" description="Helical" evidence="2">
    <location>
        <begin position="177"/>
        <end position="197"/>
    </location>
</feature>
<organism evidence="3 4">
    <name type="scientific">Roseomonas fluvialis</name>
    <dbReference type="NCBI Taxonomy" id="1750527"/>
    <lineage>
        <taxon>Bacteria</taxon>
        <taxon>Pseudomonadati</taxon>
        <taxon>Pseudomonadota</taxon>
        <taxon>Alphaproteobacteria</taxon>
        <taxon>Acetobacterales</taxon>
        <taxon>Roseomonadaceae</taxon>
        <taxon>Roseomonas</taxon>
    </lineage>
</organism>
<feature type="transmembrane region" description="Helical" evidence="2">
    <location>
        <begin position="85"/>
        <end position="104"/>
    </location>
</feature>
<dbReference type="EMBL" id="AP025637">
    <property type="protein sequence ID" value="BDG74233.1"/>
    <property type="molecule type" value="Genomic_DNA"/>
</dbReference>
<gene>
    <name evidence="3" type="ORF">Rmf_41620</name>
</gene>
<dbReference type="RefSeq" id="WP_244408417.1">
    <property type="nucleotide sequence ID" value="NZ_AP025637.1"/>
</dbReference>
<keyword evidence="2" id="KW-1133">Transmembrane helix</keyword>
<feature type="transmembrane region" description="Helical" evidence="2">
    <location>
        <begin position="506"/>
        <end position="526"/>
    </location>
</feature>
<feature type="transmembrane region" description="Helical" evidence="2">
    <location>
        <begin position="230"/>
        <end position="256"/>
    </location>
</feature>
<protein>
    <recommendedName>
        <fullName evidence="5">Glycosyltransferase RgtA/B/C/D-like domain-containing protein</fullName>
    </recommendedName>
</protein>
<proteinExistence type="predicted"/>
<reference evidence="3 4" key="1">
    <citation type="journal article" date="2016" name="Microbes Environ.">
        <title>Phylogenetically diverse aerobic anoxygenic phototrophic bacteria isolated from epilithic biofilms in Tama river, Japan.</title>
        <authorList>
            <person name="Hirose S."/>
            <person name="Matsuura K."/>
            <person name="Haruta S."/>
        </authorList>
    </citation>
    <scope>NUCLEOTIDE SEQUENCE [LARGE SCALE GENOMIC DNA]</scope>
    <source>
        <strain evidence="3 4">S08</strain>
    </source>
</reference>
<accession>A0ABM7Y8G9</accession>
<evidence type="ECO:0000256" key="2">
    <source>
        <dbReference type="SAM" id="Phobius"/>
    </source>
</evidence>
<sequence length="548" mass="57085">MIGGGGGPDPASPGRRRVASATGLPPSLADLSRRDAEAAEAARKAAEERARIAEAEARAPGERLPNPAGPSPSARAWRLPAPLRGALSIAAILLGAAMLAWPAVLNGYPLVFIDSVSYLGQTLFPEWPWDKTPAYGALLHGFHWGWSLWPALAGQALILSHLLWVAQRAARGGITPFAHVALCAGMAALTTLPWFAATLMPDVFAGVAPLCLLLLGLARERLSRGEAAWLTLLGAVAVAAHLSHLPTALALVVFVAVAMRSVMAPLRAALPIAIAVGALVGANAWAFGKPTLSPHGAVFLLARLQADGPAARTIRFACPRSGWHLCGFAARMPMDSDHFLWSPEGPPNRQPNGTPIRMGAMRLAPEAAEILGRTLRERPGEVAAAMARNTLAQAGMVEVGDTLGNRHLAASARRAIAVLPPSELAAFDAGAQMRGALPALAAPYLVPHRAVLLASLALLLAALVLALARRDRVRFALVGGLLLAVAVNAFATGALSAPVDRYGARIVWLLPLAAVLGLAPRFAGALTDNERVRARMAALQPAPAGSKD</sequence>
<keyword evidence="2" id="KW-0472">Membrane</keyword>
<feature type="transmembrane region" description="Helical" evidence="2">
    <location>
        <begin position="475"/>
        <end position="494"/>
    </location>
</feature>
<keyword evidence="2" id="KW-0812">Transmembrane</keyword>
<feature type="compositionally biased region" description="Basic and acidic residues" evidence="1">
    <location>
        <begin position="31"/>
        <end position="61"/>
    </location>
</feature>
<feature type="transmembrane region" description="Helical" evidence="2">
    <location>
        <begin position="146"/>
        <end position="165"/>
    </location>
</feature>